<dbReference type="GO" id="GO:0005829">
    <property type="term" value="C:cytosol"/>
    <property type="evidence" value="ECO:0007669"/>
    <property type="project" value="TreeGrafter"/>
</dbReference>
<dbReference type="Gene3D" id="1.25.10.10">
    <property type="entry name" value="Leucine-rich Repeat Variant"/>
    <property type="match status" value="1"/>
</dbReference>
<dbReference type="AlphaFoldDB" id="W7TN03"/>
<evidence type="ECO:0000313" key="6">
    <source>
        <dbReference type="EMBL" id="EWM28480.1"/>
    </source>
</evidence>
<dbReference type="Pfam" id="PF03810">
    <property type="entry name" value="IBN_N"/>
    <property type="match status" value="1"/>
</dbReference>
<dbReference type="OrthoDB" id="361693at2759"/>
<evidence type="ECO:0000256" key="4">
    <source>
        <dbReference type="SAM" id="MobiDB-lite"/>
    </source>
</evidence>
<dbReference type="PANTHER" id="PTHR10997">
    <property type="entry name" value="IMPORTIN-7, 8, 11"/>
    <property type="match status" value="1"/>
</dbReference>
<feature type="domain" description="Importin N-terminal" evidence="5">
    <location>
        <begin position="47"/>
        <end position="171"/>
    </location>
</feature>
<name>W7TN03_9STRA</name>
<feature type="compositionally biased region" description="Polar residues" evidence="4">
    <location>
        <begin position="1"/>
        <end position="17"/>
    </location>
</feature>
<evidence type="ECO:0000256" key="2">
    <source>
        <dbReference type="ARBA" id="ARBA00022448"/>
    </source>
</evidence>
<dbReference type="GO" id="GO:0005635">
    <property type="term" value="C:nuclear envelope"/>
    <property type="evidence" value="ECO:0007669"/>
    <property type="project" value="TreeGrafter"/>
</dbReference>
<dbReference type="InterPro" id="IPR011989">
    <property type="entry name" value="ARM-like"/>
</dbReference>
<dbReference type="Proteomes" id="UP000019335">
    <property type="component" value="Chromosome 4"/>
</dbReference>
<evidence type="ECO:0000256" key="1">
    <source>
        <dbReference type="ARBA" id="ARBA00004123"/>
    </source>
</evidence>
<dbReference type="InterPro" id="IPR016024">
    <property type="entry name" value="ARM-type_fold"/>
</dbReference>
<dbReference type="SUPFAM" id="SSF48371">
    <property type="entry name" value="ARM repeat"/>
    <property type="match status" value="1"/>
</dbReference>
<dbReference type="PROSITE" id="PS50166">
    <property type="entry name" value="IMPORTIN_B_NT"/>
    <property type="match status" value="1"/>
</dbReference>
<organism evidence="6 7">
    <name type="scientific">Nannochloropsis gaditana</name>
    <dbReference type="NCBI Taxonomy" id="72520"/>
    <lineage>
        <taxon>Eukaryota</taxon>
        <taxon>Sar</taxon>
        <taxon>Stramenopiles</taxon>
        <taxon>Ochrophyta</taxon>
        <taxon>Eustigmatophyceae</taxon>
        <taxon>Eustigmatales</taxon>
        <taxon>Monodopsidaceae</taxon>
        <taxon>Nannochloropsis</taxon>
    </lineage>
</organism>
<dbReference type="GO" id="GO:0031267">
    <property type="term" value="F:small GTPase binding"/>
    <property type="evidence" value="ECO:0007669"/>
    <property type="project" value="InterPro"/>
</dbReference>
<gene>
    <name evidence="6" type="ORF">Naga_100592g1</name>
</gene>
<sequence length="505" mass="56357">MQPPQSSADTGPHTNLPCNLGPEHVPDLYRTLLSALDTANSTAREKAEGALRRFETVPCFLDALAVIIQAPEADIRREARLLAVLCINNVVRRHWRNNNTRNGSQNPRVGGTRLETHVQERFGGSGGRETNNSTSHSPHAVYLREQQLEARTVSDEEKKRTRTFLIYHMCERDDVVAKNLAHVLAKVVRADWPRQWPDFFQQLLSLHPFHGSGAISKNNNFHQQDDLQTLRVIQTLYRVIKELAGKGLLADKAAFQSMARSLFPVVHRELWLPRLHRLVAFLEQGDYGEHVLRRARVVKTLSKTLCYLSVQHAGVLERDSLESFFFHAYSAFGPLLTAEKGLLAPFATASSPAATLPAPLSDLLIALAKITKNLSYTVSETQQRSPSSLSSATLSLFLHLFFEHVCSTASCPSEPVLAALVWDPGLESCSRKFYLNACAFLGNCLSCPDYQSGEHHVMLSLPPTKDLMDLFRTFPFLFSIQLVVPRTKEACGWPPISSPRSVSCS</sequence>
<feature type="region of interest" description="Disordered" evidence="4">
    <location>
        <begin position="1"/>
        <end position="21"/>
    </location>
</feature>
<dbReference type="InterPro" id="IPR001494">
    <property type="entry name" value="Importin-beta_N"/>
</dbReference>
<dbReference type="GO" id="GO:0006606">
    <property type="term" value="P:protein import into nucleus"/>
    <property type="evidence" value="ECO:0007669"/>
    <property type="project" value="TreeGrafter"/>
</dbReference>
<keyword evidence="3" id="KW-0539">Nucleus</keyword>
<dbReference type="EMBL" id="AZIL01000282">
    <property type="protein sequence ID" value="EWM28480.1"/>
    <property type="molecule type" value="Genomic_DNA"/>
</dbReference>
<accession>W7TN03</accession>
<comment type="subcellular location">
    <subcellularLocation>
        <location evidence="1">Nucleus</location>
    </subcellularLocation>
</comment>
<proteinExistence type="predicted"/>
<comment type="caution">
    <text evidence="6">The sequence shown here is derived from an EMBL/GenBank/DDBJ whole genome shotgun (WGS) entry which is preliminary data.</text>
</comment>
<reference evidence="6 7" key="1">
    <citation type="journal article" date="2014" name="Mol. Plant">
        <title>Chromosome Scale Genome Assembly and Transcriptome Profiling of Nannochloropsis gaditana in Nitrogen Depletion.</title>
        <authorList>
            <person name="Corteggiani Carpinelli E."/>
            <person name="Telatin A."/>
            <person name="Vitulo N."/>
            <person name="Forcato C."/>
            <person name="D'Angelo M."/>
            <person name="Schiavon R."/>
            <person name="Vezzi A."/>
            <person name="Giacometti G.M."/>
            <person name="Morosinotto T."/>
            <person name="Valle G."/>
        </authorList>
    </citation>
    <scope>NUCLEOTIDE SEQUENCE [LARGE SCALE GENOMIC DNA]</scope>
    <source>
        <strain evidence="6 7">B-31</strain>
    </source>
</reference>
<evidence type="ECO:0000259" key="5">
    <source>
        <dbReference type="PROSITE" id="PS50166"/>
    </source>
</evidence>
<dbReference type="PANTHER" id="PTHR10997:SF7">
    <property type="entry name" value="IMPORTIN-11"/>
    <property type="match status" value="1"/>
</dbReference>
<keyword evidence="7" id="KW-1185">Reference proteome</keyword>
<keyword evidence="2" id="KW-0813">Transport</keyword>
<evidence type="ECO:0000256" key="3">
    <source>
        <dbReference type="ARBA" id="ARBA00023242"/>
    </source>
</evidence>
<protein>
    <submittedName>
        <fullName evidence="6">Importin-beta</fullName>
    </submittedName>
</protein>
<evidence type="ECO:0000313" key="7">
    <source>
        <dbReference type="Proteomes" id="UP000019335"/>
    </source>
</evidence>